<evidence type="ECO:0000256" key="1">
    <source>
        <dbReference type="ARBA" id="ARBA00022679"/>
    </source>
</evidence>
<gene>
    <name evidence="4" type="ORF">F4Y42_10750</name>
</gene>
<evidence type="ECO:0000256" key="2">
    <source>
        <dbReference type="ARBA" id="ARBA00023315"/>
    </source>
</evidence>
<proteinExistence type="predicted"/>
<sequence>MVPGQPLVVATDPGRGVQGVLRRSLRGTQRARSSKMNHSLIRPGRLEDLPELQRLHAECLRSYYYDDLGDSEEPELIRGMNAVFVDRDTDRLKGFVAFDRVRRSQALPDSAPSKVPLRAAAISSPGPAGRSHFRALFEHTHRQLPLQSQGYLFYALTRQGWLRASLKESGFDQCDAVRFYERRSSEVEPVSQPAALRPAQPSDLPQLAKLDAAAFEPLWHMGVSELLQLQRDCRIEIAEAAETMVGYSALRLIADGSRPGTGSAQLVRLAVHPGAQTRGVGRQLLAASLCRATDLGFGRVFLNTQESNMPSQNLYESLQFRRRGRAVPVFVKRVEQGQAKKPAQ</sequence>
<dbReference type="AlphaFoldDB" id="A0A6B0YSB0"/>
<dbReference type="Pfam" id="PF00583">
    <property type="entry name" value="Acetyltransf_1"/>
    <property type="match status" value="1"/>
</dbReference>
<dbReference type="SUPFAM" id="SSF55729">
    <property type="entry name" value="Acyl-CoA N-acyltransferases (Nat)"/>
    <property type="match status" value="1"/>
</dbReference>
<evidence type="ECO:0000313" key="4">
    <source>
        <dbReference type="EMBL" id="MXY93910.1"/>
    </source>
</evidence>
<comment type="caution">
    <text evidence="4">The sequence shown here is derived from an EMBL/GenBank/DDBJ whole genome shotgun (WGS) entry which is preliminary data.</text>
</comment>
<keyword evidence="2" id="KW-0012">Acyltransferase</keyword>
<dbReference type="InterPro" id="IPR050832">
    <property type="entry name" value="Bact_Acetyltransf"/>
</dbReference>
<accession>A0A6B0YSB0</accession>
<reference evidence="4" key="1">
    <citation type="submission" date="2019-09" db="EMBL/GenBank/DDBJ databases">
        <title>Characterisation of the sponge microbiome using genome-centric metagenomics.</title>
        <authorList>
            <person name="Engelberts J.P."/>
            <person name="Robbins S.J."/>
            <person name="De Goeij J.M."/>
            <person name="Aranda M."/>
            <person name="Bell S.C."/>
            <person name="Webster N.S."/>
        </authorList>
    </citation>
    <scope>NUCLEOTIDE SEQUENCE</scope>
    <source>
        <strain evidence="4">SB0664_bin_27</strain>
    </source>
</reference>
<feature type="domain" description="N-acetyltransferase" evidence="3">
    <location>
        <begin position="194"/>
        <end position="344"/>
    </location>
</feature>
<evidence type="ECO:0000259" key="3">
    <source>
        <dbReference type="PROSITE" id="PS51186"/>
    </source>
</evidence>
<dbReference type="CDD" id="cd04301">
    <property type="entry name" value="NAT_SF"/>
    <property type="match status" value="1"/>
</dbReference>
<dbReference type="InterPro" id="IPR000182">
    <property type="entry name" value="GNAT_dom"/>
</dbReference>
<name>A0A6B0YSB0_9CHLR</name>
<dbReference type="PANTHER" id="PTHR43877">
    <property type="entry name" value="AMINOALKYLPHOSPHONATE N-ACETYLTRANSFERASE-RELATED-RELATED"/>
    <property type="match status" value="1"/>
</dbReference>
<dbReference type="GO" id="GO:0016747">
    <property type="term" value="F:acyltransferase activity, transferring groups other than amino-acyl groups"/>
    <property type="evidence" value="ECO:0007669"/>
    <property type="project" value="InterPro"/>
</dbReference>
<dbReference type="Gene3D" id="3.40.630.30">
    <property type="match status" value="1"/>
</dbReference>
<protein>
    <submittedName>
        <fullName evidence="4">GNAT family N-acetyltransferase</fullName>
    </submittedName>
</protein>
<organism evidence="4">
    <name type="scientific">Caldilineaceae bacterium SB0664_bin_27</name>
    <dbReference type="NCBI Taxonomy" id="2605260"/>
    <lineage>
        <taxon>Bacteria</taxon>
        <taxon>Bacillati</taxon>
        <taxon>Chloroflexota</taxon>
        <taxon>Caldilineae</taxon>
        <taxon>Caldilineales</taxon>
        <taxon>Caldilineaceae</taxon>
    </lineage>
</organism>
<dbReference type="InterPro" id="IPR016181">
    <property type="entry name" value="Acyl_CoA_acyltransferase"/>
</dbReference>
<dbReference type="EMBL" id="VXRG01000090">
    <property type="protein sequence ID" value="MXY93910.1"/>
    <property type="molecule type" value="Genomic_DNA"/>
</dbReference>
<dbReference type="PROSITE" id="PS51186">
    <property type="entry name" value="GNAT"/>
    <property type="match status" value="1"/>
</dbReference>
<keyword evidence="1 4" id="KW-0808">Transferase</keyword>